<feature type="transmembrane region" description="Helical" evidence="9">
    <location>
        <begin position="181"/>
        <end position="201"/>
    </location>
</feature>
<feature type="domain" description="Histidine kinase" evidence="10">
    <location>
        <begin position="312"/>
        <end position="526"/>
    </location>
</feature>
<keyword evidence="9" id="KW-0812">Transmembrane</keyword>
<keyword evidence="8" id="KW-0902">Two-component regulatory system</keyword>
<evidence type="ECO:0000259" key="10">
    <source>
        <dbReference type="PROSITE" id="PS50109"/>
    </source>
</evidence>
<dbReference type="GO" id="GO:0000155">
    <property type="term" value="F:phosphorelay sensor kinase activity"/>
    <property type="evidence" value="ECO:0007669"/>
    <property type="project" value="InterPro"/>
</dbReference>
<evidence type="ECO:0000256" key="6">
    <source>
        <dbReference type="ARBA" id="ARBA00022777"/>
    </source>
</evidence>
<sequence>MPNKKQKIAAVLALLVYVFSVLSLFAWLTGKPALYVNLTPFITNNIYPVSSIVLLLLANSLLLQTLQEKKYQQINTISLVLLAMIIAGIEFSSVAFSNRDFSINAYLLSLLPTTDTPKPLTFQVAAALVLFSLSCLLLYIRNFYTVYTSQITQIFIISMIITVSYGYIYNQRTLLEYTKEIGMTFFESLLFILLSLSMLFLKTNEGFLKIASGNSSGAILIRNMLPVIVVLPLILGWVSYLGFKYNFYSERFGAALLQSVTVMLTASILILLAHIISFQETQRKKAERETLRMQQDLAHIVRVNSMGELASGIAHELNQPLAAIQLYAAATQRMIEQTPENKKIDKNLESIKEQTQRVSEIIKRMRSFLRKQQPKVEKVEIEQCVDDVITLLQHKLYQQNIRVVKSFDYPIPMVKVDSIQMTQVILNLFQNAIDAMRNTLDRPSLITVRIYSKRRILHVEINDTGSGISNNEAEDIFNTFFSTKGEDGLGVGLSICRTIIEAHNGRLWFESKENEGSTFFFTLPLA</sequence>
<dbReference type="InterPro" id="IPR003661">
    <property type="entry name" value="HisK_dim/P_dom"/>
</dbReference>
<dbReference type="EMBL" id="CACVAY010000139">
    <property type="protein sequence ID" value="CAA6826890.1"/>
    <property type="molecule type" value="Genomic_DNA"/>
</dbReference>
<dbReference type="Pfam" id="PF00512">
    <property type="entry name" value="HisKA"/>
    <property type="match status" value="1"/>
</dbReference>
<dbReference type="Gene3D" id="1.10.287.130">
    <property type="match status" value="1"/>
</dbReference>
<organism evidence="11">
    <name type="scientific">uncultured Thiotrichaceae bacterium</name>
    <dbReference type="NCBI Taxonomy" id="298394"/>
    <lineage>
        <taxon>Bacteria</taxon>
        <taxon>Pseudomonadati</taxon>
        <taxon>Pseudomonadota</taxon>
        <taxon>Gammaproteobacteria</taxon>
        <taxon>Thiotrichales</taxon>
        <taxon>Thiotrichaceae</taxon>
        <taxon>environmental samples</taxon>
    </lineage>
</organism>
<name>A0A6S6UC15_9GAMM</name>
<evidence type="ECO:0000256" key="3">
    <source>
        <dbReference type="ARBA" id="ARBA00022553"/>
    </source>
</evidence>
<dbReference type="InterPro" id="IPR005467">
    <property type="entry name" value="His_kinase_dom"/>
</dbReference>
<reference evidence="11" key="1">
    <citation type="submission" date="2020-01" db="EMBL/GenBank/DDBJ databases">
        <authorList>
            <person name="Meier V. D."/>
            <person name="Meier V D."/>
        </authorList>
    </citation>
    <scope>NUCLEOTIDE SEQUENCE</scope>
    <source>
        <strain evidence="11">HLG_WM_MAG_07</strain>
    </source>
</reference>
<keyword evidence="3" id="KW-0597">Phosphoprotein</keyword>
<evidence type="ECO:0000256" key="7">
    <source>
        <dbReference type="ARBA" id="ARBA00022840"/>
    </source>
</evidence>
<dbReference type="InterPro" id="IPR003594">
    <property type="entry name" value="HATPase_dom"/>
</dbReference>
<proteinExistence type="predicted"/>
<protein>
    <recommendedName>
        <fullName evidence="2">histidine kinase</fullName>
        <ecNumber evidence="2">2.7.13.3</ecNumber>
    </recommendedName>
</protein>
<evidence type="ECO:0000313" key="11">
    <source>
        <dbReference type="EMBL" id="CAA6826890.1"/>
    </source>
</evidence>
<keyword evidence="9" id="KW-0472">Membrane</keyword>
<evidence type="ECO:0000256" key="1">
    <source>
        <dbReference type="ARBA" id="ARBA00000085"/>
    </source>
</evidence>
<feature type="transmembrane region" description="Helical" evidence="9">
    <location>
        <begin position="7"/>
        <end position="26"/>
    </location>
</feature>
<evidence type="ECO:0000256" key="8">
    <source>
        <dbReference type="ARBA" id="ARBA00023012"/>
    </source>
</evidence>
<dbReference type="PRINTS" id="PR00344">
    <property type="entry name" value="BCTRLSENSOR"/>
</dbReference>
<dbReference type="InterPro" id="IPR036097">
    <property type="entry name" value="HisK_dim/P_sf"/>
</dbReference>
<dbReference type="GO" id="GO:0005524">
    <property type="term" value="F:ATP binding"/>
    <property type="evidence" value="ECO:0007669"/>
    <property type="project" value="UniProtKB-KW"/>
</dbReference>
<keyword evidence="6 11" id="KW-0418">Kinase</keyword>
<gene>
    <name evidence="11" type="ORF">HELGO_WM8315</name>
</gene>
<evidence type="ECO:0000256" key="5">
    <source>
        <dbReference type="ARBA" id="ARBA00022741"/>
    </source>
</evidence>
<dbReference type="CDD" id="cd00082">
    <property type="entry name" value="HisKA"/>
    <property type="match status" value="1"/>
</dbReference>
<evidence type="ECO:0000256" key="4">
    <source>
        <dbReference type="ARBA" id="ARBA00022679"/>
    </source>
</evidence>
<keyword evidence="5" id="KW-0547">Nucleotide-binding</keyword>
<feature type="transmembrane region" description="Helical" evidence="9">
    <location>
        <begin position="46"/>
        <end position="64"/>
    </location>
</feature>
<keyword evidence="9" id="KW-1133">Transmembrane helix</keyword>
<keyword evidence="4" id="KW-0808">Transferase</keyword>
<dbReference type="EC" id="2.7.13.3" evidence="2"/>
<dbReference type="SUPFAM" id="SSF55874">
    <property type="entry name" value="ATPase domain of HSP90 chaperone/DNA topoisomerase II/histidine kinase"/>
    <property type="match status" value="1"/>
</dbReference>
<keyword evidence="7" id="KW-0067">ATP-binding</keyword>
<dbReference type="SMART" id="SM00388">
    <property type="entry name" value="HisKA"/>
    <property type="match status" value="1"/>
</dbReference>
<dbReference type="SMART" id="SM00387">
    <property type="entry name" value="HATPase_c"/>
    <property type="match status" value="1"/>
</dbReference>
<evidence type="ECO:0000256" key="9">
    <source>
        <dbReference type="SAM" id="Phobius"/>
    </source>
</evidence>
<dbReference type="PANTHER" id="PTHR43065:SF10">
    <property type="entry name" value="PEROXIDE STRESS-ACTIVATED HISTIDINE KINASE MAK3"/>
    <property type="match status" value="1"/>
</dbReference>
<dbReference type="AlphaFoldDB" id="A0A6S6UC15"/>
<accession>A0A6S6UC15</accession>
<evidence type="ECO:0000256" key="2">
    <source>
        <dbReference type="ARBA" id="ARBA00012438"/>
    </source>
</evidence>
<feature type="transmembrane region" description="Helical" evidence="9">
    <location>
        <begin position="221"/>
        <end position="243"/>
    </location>
</feature>
<dbReference type="Gene3D" id="3.30.565.10">
    <property type="entry name" value="Histidine kinase-like ATPase, C-terminal domain"/>
    <property type="match status" value="1"/>
</dbReference>
<dbReference type="Pfam" id="PF02518">
    <property type="entry name" value="HATPase_c"/>
    <property type="match status" value="1"/>
</dbReference>
<feature type="transmembrane region" description="Helical" evidence="9">
    <location>
        <begin position="255"/>
        <end position="278"/>
    </location>
</feature>
<comment type="catalytic activity">
    <reaction evidence="1">
        <text>ATP + protein L-histidine = ADP + protein N-phospho-L-histidine.</text>
        <dbReference type="EC" id="2.7.13.3"/>
    </reaction>
</comment>
<dbReference type="InterPro" id="IPR036890">
    <property type="entry name" value="HATPase_C_sf"/>
</dbReference>
<feature type="transmembrane region" description="Helical" evidence="9">
    <location>
        <begin position="76"/>
        <end position="96"/>
    </location>
</feature>
<dbReference type="InterPro" id="IPR004358">
    <property type="entry name" value="Sig_transdc_His_kin-like_C"/>
</dbReference>
<feature type="transmembrane region" description="Helical" evidence="9">
    <location>
        <begin position="151"/>
        <end position="169"/>
    </location>
</feature>
<dbReference type="SUPFAM" id="SSF47384">
    <property type="entry name" value="Homodimeric domain of signal transducing histidine kinase"/>
    <property type="match status" value="1"/>
</dbReference>
<feature type="transmembrane region" description="Helical" evidence="9">
    <location>
        <begin position="120"/>
        <end position="139"/>
    </location>
</feature>
<dbReference type="PROSITE" id="PS50109">
    <property type="entry name" value="HIS_KIN"/>
    <property type="match status" value="1"/>
</dbReference>
<dbReference type="PANTHER" id="PTHR43065">
    <property type="entry name" value="SENSOR HISTIDINE KINASE"/>
    <property type="match status" value="1"/>
</dbReference>